<reference evidence="2" key="1">
    <citation type="journal article" date="2016" name="Nature">
        <title>Genome evolution in the allotetraploid frog Xenopus laevis.</title>
        <authorList>
            <person name="Session A.M."/>
            <person name="Uno Y."/>
            <person name="Kwon T."/>
            <person name="Chapman J.A."/>
            <person name="Toyoda A."/>
            <person name="Takahashi S."/>
            <person name="Fukui A."/>
            <person name="Hikosaka A."/>
            <person name="Suzuki A."/>
            <person name="Kondo M."/>
            <person name="van Heeringen S.J."/>
            <person name="Quigley I."/>
            <person name="Heinz S."/>
            <person name="Ogino H."/>
            <person name="Ochi H."/>
            <person name="Hellsten U."/>
            <person name="Lyons J.B."/>
            <person name="Simakov O."/>
            <person name="Putnam N."/>
            <person name="Stites J."/>
            <person name="Kuroki Y."/>
            <person name="Tanaka T."/>
            <person name="Michiue T."/>
            <person name="Watanabe M."/>
            <person name="Bogdanovic O."/>
            <person name="Lister R."/>
            <person name="Georgiou G."/>
            <person name="Paranjpe S.S."/>
            <person name="van Kruijsbergen I."/>
            <person name="Shu S."/>
            <person name="Carlson J."/>
            <person name="Kinoshita T."/>
            <person name="Ohta Y."/>
            <person name="Mawaribuchi S."/>
            <person name="Jenkins J."/>
            <person name="Grimwood J."/>
            <person name="Schmutz J."/>
            <person name="Mitros T."/>
            <person name="Mozaffari S.V."/>
            <person name="Suzuki Y."/>
            <person name="Haramoto Y."/>
            <person name="Yamamoto T.S."/>
            <person name="Takagi C."/>
            <person name="Heald R."/>
            <person name="Miller K."/>
            <person name="Haudenschild C."/>
            <person name="Kitzman J."/>
            <person name="Nakayama T."/>
            <person name="Izutsu Y."/>
            <person name="Robert J."/>
            <person name="Fortriede J."/>
            <person name="Burns K."/>
            <person name="Lotay V."/>
            <person name="Karimi K."/>
            <person name="Yasuoka Y."/>
            <person name="Dichmann D.S."/>
            <person name="Flajnik M.F."/>
            <person name="Houston D.W."/>
            <person name="Shendure J."/>
            <person name="DuPasquier L."/>
            <person name="Vize P.D."/>
            <person name="Zorn A.M."/>
            <person name="Ito M."/>
            <person name="Marcotte E.M."/>
            <person name="Wallingford J.B."/>
            <person name="Ito Y."/>
            <person name="Asashima M."/>
            <person name="Ueno N."/>
            <person name="Matsuda Y."/>
            <person name="Veenstra G.J."/>
            <person name="Fujiyama A."/>
            <person name="Harland R.M."/>
            <person name="Taira M."/>
            <person name="Rokhsar D.S."/>
        </authorList>
    </citation>
    <scope>NUCLEOTIDE SEQUENCE [LARGE SCALE GENOMIC DNA]</scope>
    <source>
        <strain evidence="2">J</strain>
    </source>
</reference>
<protein>
    <submittedName>
        <fullName evidence="1">Uncharacterized protein</fullName>
    </submittedName>
</protein>
<evidence type="ECO:0000313" key="1">
    <source>
        <dbReference type="EMBL" id="OCT77108.1"/>
    </source>
</evidence>
<evidence type="ECO:0000313" key="2">
    <source>
        <dbReference type="Proteomes" id="UP000694892"/>
    </source>
</evidence>
<dbReference type="EMBL" id="CM004476">
    <property type="protein sequence ID" value="OCT77108.1"/>
    <property type="molecule type" value="Genomic_DNA"/>
</dbReference>
<gene>
    <name evidence="1" type="ORF">XELAEV_18032304mg</name>
</gene>
<dbReference type="Proteomes" id="UP000694892">
    <property type="component" value="Chromosome 6L"/>
</dbReference>
<name>A0A974CPC0_XENLA</name>
<proteinExistence type="predicted"/>
<organism evidence="1 2">
    <name type="scientific">Xenopus laevis</name>
    <name type="common">African clawed frog</name>
    <dbReference type="NCBI Taxonomy" id="8355"/>
    <lineage>
        <taxon>Eukaryota</taxon>
        <taxon>Metazoa</taxon>
        <taxon>Chordata</taxon>
        <taxon>Craniata</taxon>
        <taxon>Vertebrata</taxon>
        <taxon>Euteleostomi</taxon>
        <taxon>Amphibia</taxon>
        <taxon>Batrachia</taxon>
        <taxon>Anura</taxon>
        <taxon>Pipoidea</taxon>
        <taxon>Pipidae</taxon>
        <taxon>Xenopodinae</taxon>
        <taxon>Xenopus</taxon>
        <taxon>Xenopus</taxon>
    </lineage>
</organism>
<sequence length="76" mass="8232">MDFRPPCCVFGGICISEQKREPCGHSVCDLTCTKGMQCAGERCSLHTNKLSIEIVVIFQPAALSLVLVAAADKYIN</sequence>
<dbReference type="AlphaFoldDB" id="A0A974CPC0"/>
<accession>A0A974CPC0</accession>